<comment type="caution">
    <text evidence="7">The sequence shown here is derived from an EMBL/GenBank/DDBJ whole genome shotgun (WGS) entry which is preliminary data.</text>
</comment>
<proteinExistence type="predicted"/>
<dbReference type="AlphaFoldDB" id="A0A818KD32"/>
<dbReference type="PANTHER" id="PTHR22595:SF79">
    <property type="entry name" value="CHITINASE 12"/>
    <property type="match status" value="1"/>
</dbReference>
<keyword evidence="5" id="KW-0812">Transmembrane</keyword>
<evidence type="ECO:0000256" key="3">
    <source>
        <dbReference type="ARBA" id="ARBA00023157"/>
    </source>
</evidence>
<feature type="non-terminal residue" evidence="7">
    <location>
        <position position="1"/>
    </location>
</feature>
<dbReference type="EMBL" id="CAJNYU010002437">
    <property type="protein sequence ID" value="CAF3554618.1"/>
    <property type="molecule type" value="Genomic_DNA"/>
</dbReference>
<accession>A0A818KD32</accession>
<dbReference type="InterPro" id="IPR000726">
    <property type="entry name" value="Glyco_hydro_19_cat"/>
</dbReference>
<organism evidence="7 8">
    <name type="scientific">Rotaria socialis</name>
    <dbReference type="NCBI Taxonomy" id="392032"/>
    <lineage>
        <taxon>Eukaryota</taxon>
        <taxon>Metazoa</taxon>
        <taxon>Spiralia</taxon>
        <taxon>Gnathifera</taxon>
        <taxon>Rotifera</taxon>
        <taxon>Eurotatoria</taxon>
        <taxon>Bdelloidea</taxon>
        <taxon>Philodinida</taxon>
        <taxon>Philodinidae</taxon>
        <taxon>Rotaria</taxon>
    </lineage>
</organism>
<keyword evidence="3 4" id="KW-1015">Disulfide bond</keyword>
<dbReference type="SUPFAM" id="SSF53955">
    <property type="entry name" value="Lysozyme-like"/>
    <property type="match status" value="1"/>
</dbReference>
<feature type="domain" description="Chitin-binding type-1" evidence="6">
    <location>
        <begin position="96"/>
        <end position="127"/>
    </location>
</feature>
<reference evidence="7" key="1">
    <citation type="submission" date="2021-02" db="EMBL/GenBank/DDBJ databases">
        <authorList>
            <person name="Nowell W R."/>
        </authorList>
    </citation>
    <scope>NUCLEOTIDE SEQUENCE</scope>
</reference>
<gene>
    <name evidence="7" type="ORF">FME351_LOCUS19651</name>
</gene>
<dbReference type="GO" id="GO:0004568">
    <property type="term" value="F:chitinase activity"/>
    <property type="evidence" value="ECO:0007669"/>
    <property type="project" value="InterPro"/>
</dbReference>
<evidence type="ECO:0000256" key="2">
    <source>
        <dbReference type="ARBA" id="ARBA00022821"/>
    </source>
</evidence>
<dbReference type="CDD" id="cd00325">
    <property type="entry name" value="chitinase_GH19"/>
    <property type="match status" value="1"/>
</dbReference>
<dbReference type="CDD" id="cd00035">
    <property type="entry name" value="ChtBD1"/>
    <property type="match status" value="1"/>
</dbReference>
<evidence type="ECO:0000313" key="7">
    <source>
        <dbReference type="EMBL" id="CAF3554618.1"/>
    </source>
</evidence>
<dbReference type="InterPro" id="IPR023346">
    <property type="entry name" value="Lysozyme-like_dom_sf"/>
</dbReference>
<dbReference type="GO" id="GO:0016998">
    <property type="term" value="P:cell wall macromolecule catabolic process"/>
    <property type="evidence" value="ECO:0007669"/>
    <property type="project" value="InterPro"/>
</dbReference>
<name>A0A818KD32_9BILA</name>
<dbReference type="GO" id="GO:0051707">
    <property type="term" value="P:response to other organism"/>
    <property type="evidence" value="ECO:0007669"/>
    <property type="project" value="UniProtKB-ARBA"/>
</dbReference>
<evidence type="ECO:0000259" key="6">
    <source>
        <dbReference type="PROSITE" id="PS50941"/>
    </source>
</evidence>
<dbReference type="GO" id="GO:0006032">
    <property type="term" value="P:chitin catabolic process"/>
    <property type="evidence" value="ECO:0007669"/>
    <property type="project" value="InterPro"/>
</dbReference>
<dbReference type="Gene3D" id="1.10.530.10">
    <property type="match status" value="1"/>
</dbReference>
<keyword evidence="5" id="KW-1133">Transmembrane helix</keyword>
<evidence type="ECO:0000256" key="1">
    <source>
        <dbReference type="ARBA" id="ARBA00022669"/>
    </source>
</evidence>
<feature type="transmembrane region" description="Helical" evidence="5">
    <location>
        <begin position="48"/>
        <end position="67"/>
    </location>
</feature>
<evidence type="ECO:0000256" key="5">
    <source>
        <dbReference type="SAM" id="Phobius"/>
    </source>
</evidence>
<evidence type="ECO:0000256" key="4">
    <source>
        <dbReference type="PROSITE-ProRule" id="PRU00261"/>
    </source>
</evidence>
<keyword evidence="2" id="KW-0611">Plant defense</keyword>
<dbReference type="PANTHER" id="PTHR22595">
    <property type="entry name" value="CHITINASE-RELATED"/>
    <property type="match status" value="1"/>
</dbReference>
<comment type="caution">
    <text evidence="4">Lacks conserved residue(s) required for the propagation of feature annotation.</text>
</comment>
<dbReference type="Gene3D" id="3.30.60.10">
    <property type="entry name" value="Endochitinase-like"/>
    <property type="match status" value="1"/>
</dbReference>
<dbReference type="InterPro" id="IPR036861">
    <property type="entry name" value="Endochitinase-like_sf"/>
</dbReference>
<dbReference type="InterPro" id="IPR001002">
    <property type="entry name" value="Chitin-bd_1"/>
</dbReference>
<dbReference type="Proteomes" id="UP000663869">
    <property type="component" value="Unassembled WGS sequence"/>
</dbReference>
<sequence>VKSSRITNGKRPFTLMFGSRGGRKRLYMLRYGDSRCRKLSFRSKYDRVTALFLTFTSIYLHISLLVGKLGNVQGYRKEKYVRPENLIRRVLSQSSCSSPSDCQSKWGYCGTGSDYCGDGCQGGPCLGNNNPSGGRGGGSVGVIDSNAFACVFNTIDSSARTKQFGALIASGWTPNNKDEAAVFLAHVYHETDGLKTMREYCAPGCGPQYSSSWCSINAAPGKYYYGRGWFQLSYSCNYYNAGQSLGVDLLNNPDLVATNLMIAVKTAVWFFKTNNMEGPARRGDFAATTRILNPIECNGGSGYQNQLTRVATYRRVRQCFNLGSPTINPIC</sequence>
<keyword evidence="1 4" id="KW-0147">Chitin-binding</keyword>
<dbReference type="SUPFAM" id="SSF57016">
    <property type="entry name" value="Plant lectins/antimicrobial peptides"/>
    <property type="match status" value="1"/>
</dbReference>
<keyword evidence="5" id="KW-0472">Membrane</keyword>
<feature type="disulfide bond" evidence="4">
    <location>
        <begin position="102"/>
        <end position="116"/>
    </location>
</feature>
<dbReference type="GO" id="GO:0008061">
    <property type="term" value="F:chitin binding"/>
    <property type="evidence" value="ECO:0007669"/>
    <property type="project" value="UniProtKB-UniRule"/>
</dbReference>
<evidence type="ECO:0000313" key="8">
    <source>
        <dbReference type="Proteomes" id="UP000663869"/>
    </source>
</evidence>
<dbReference type="PROSITE" id="PS50941">
    <property type="entry name" value="CHIT_BIND_I_2"/>
    <property type="match status" value="1"/>
</dbReference>
<dbReference type="GO" id="GO:0006952">
    <property type="term" value="P:defense response"/>
    <property type="evidence" value="ECO:0007669"/>
    <property type="project" value="UniProtKB-KW"/>
</dbReference>
<protein>
    <recommendedName>
        <fullName evidence="6">Chitin-binding type-1 domain-containing protein</fullName>
    </recommendedName>
</protein>
<dbReference type="Pfam" id="PF00182">
    <property type="entry name" value="Glyco_hydro_19"/>
    <property type="match status" value="1"/>
</dbReference>